<keyword evidence="1" id="KW-0472">Membrane</keyword>
<proteinExistence type="predicted"/>
<dbReference type="AlphaFoldDB" id="A0A4Q2K7A7"/>
<dbReference type="OrthoDB" id="9815002at2"/>
<reference evidence="3 4" key="1">
    <citation type="journal article" date="2019" name="Gut">
        <title>Antibiotics-induced monodominance of a novel gut bacterial order.</title>
        <authorList>
            <person name="Hildebrand F."/>
            <person name="Moitinho-Silva L."/>
            <person name="Blasche S."/>
            <person name="Jahn M.T."/>
            <person name="Gossmann T.I."/>
            <person name="Heuerta-Cepas J."/>
            <person name="Hercog R."/>
            <person name="Luetge M."/>
            <person name="Bahram M."/>
            <person name="Pryszlak A."/>
            <person name="Alves R.J."/>
            <person name="Waszak S.M."/>
            <person name="Zhu A."/>
            <person name="Ye L."/>
            <person name="Costea P.I."/>
            <person name="Aalvink S."/>
            <person name="Belzer C."/>
            <person name="Forslund S.K."/>
            <person name="Sunagawa S."/>
            <person name="Hentschel U."/>
            <person name="Merten C."/>
            <person name="Patil K.R."/>
            <person name="Benes V."/>
            <person name="Bork P."/>
        </authorList>
    </citation>
    <scope>NUCLEOTIDE SEQUENCE [LARGE SCALE GENOMIC DNA]</scope>
    <source>
        <strain evidence="3 4">HDS1380</strain>
    </source>
</reference>
<evidence type="ECO:0000313" key="4">
    <source>
        <dbReference type="Proteomes" id="UP000291269"/>
    </source>
</evidence>
<protein>
    <submittedName>
        <fullName evidence="3">Lytic transglycosylase domain-containing protein</fullName>
    </submittedName>
</protein>
<accession>A0A4Q2K7A7</accession>
<name>A0A4Q2K7A7_9FIRM</name>
<dbReference type="CDD" id="cd16896">
    <property type="entry name" value="LT_Slt70-like"/>
    <property type="match status" value="1"/>
</dbReference>
<dbReference type="SUPFAM" id="SSF53955">
    <property type="entry name" value="Lysozyme-like"/>
    <property type="match status" value="1"/>
</dbReference>
<dbReference type="Gene3D" id="1.10.530.10">
    <property type="match status" value="1"/>
</dbReference>
<evidence type="ECO:0000256" key="1">
    <source>
        <dbReference type="SAM" id="Phobius"/>
    </source>
</evidence>
<dbReference type="Pfam" id="PF01464">
    <property type="entry name" value="SLT"/>
    <property type="match status" value="1"/>
</dbReference>
<dbReference type="PANTHER" id="PTHR37423">
    <property type="entry name" value="SOLUBLE LYTIC MUREIN TRANSGLYCOSYLASE-RELATED"/>
    <property type="match status" value="1"/>
</dbReference>
<comment type="caution">
    <text evidence="3">The sequence shown here is derived from an EMBL/GenBank/DDBJ whole genome shotgun (WGS) entry which is preliminary data.</text>
</comment>
<dbReference type="InterPro" id="IPR023346">
    <property type="entry name" value="Lysozyme-like_dom_sf"/>
</dbReference>
<feature type="domain" description="Transglycosylase SLT" evidence="2">
    <location>
        <begin position="74"/>
        <end position="174"/>
    </location>
</feature>
<keyword evidence="4" id="KW-1185">Reference proteome</keyword>
<gene>
    <name evidence="3" type="ORF">ESZ91_11320</name>
</gene>
<sequence length="213" mass="24587">MKINLFLSILYYITTEISPNCGKRLVVCLKNSKTNRRVWIVWISLSCAVVLAASTALAFYFLYLPKKYSQFVERYAAECGLDSDLVYAVIRCESGFDEDAMSRSGAIGLMQLRPETANYISRLAGKEHAPDLYDAESNIRTGVLYLVYLRQRFSTLSEILAAYNAGEGRVNAWLCDPRYSDNGETLTDIPFQETRQYVKRVKKFYNYYKFFYF</sequence>
<keyword evidence="1" id="KW-0812">Transmembrane</keyword>
<dbReference type="InterPro" id="IPR008258">
    <property type="entry name" value="Transglycosylase_SLT_dom_1"/>
</dbReference>
<feature type="transmembrane region" description="Helical" evidence="1">
    <location>
        <begin position="39"/>
        <end position="64"/>
    </location>
</feature>
<dbReference type="PANTHER" id="PTHR37423:SF2">
    <property type="entry name" value="MEMBRANE-BOUND LYTIC MUREIN TRANSGLYCOSYLASE C"/>
    <property type="match status" value="1"/>
</dbReference>
<keyword evidence="1" id="KW-1133">Transmembrane helix</keyword>
<evidence type="ECO:0000313" key="3">
    <source>
        <dbReference type="EMBL" id="RXZ57933.1"/>
    </source>
</evidence>
<dbReference type="EMBL" id="SDOZ01000005">
    <property type="protein sequence ID" value="RXZ57933.1"/>
    <property type="molecule type" value="Genomic_DNA"/>
</dbReference>
<evidence type="ECO:0000259" key="2">
    <source>
        <dbReference type="Pfam" id="PF01464"/>
    </source>
</evidence>
<dbReference type="Proteomes" id="UP000291269">
    <property type="component" value="Unassembled WGS sequence"/>
</dbReference>
<organism evidence="3 4">
    <name type="scientific">Candidatus Borkfalkia ceftriaxoniphila</name>
    <dbReference type="NCBI Taxonomy" id="2508949"/>
    <lineage>
        <taxon>Bacteria</taxon>
        <taxon>Bacillati</taxon>
        <taxon>Bacillota</taxon>
        <taxon>Clostridia</taxon>
        <taxon>Christensenellales</taxon>
        <taxon>Christensenellaceae</taxon>
        <taxon>Candidatus Borkfalkia</taxon>
    </lineage>
</organism>